<dbReference type="PATRIC" id="fig|1121015.4.peg.189"/>
<proteinExistence type="predicted"/>
<protein>
    <submittedName>
        <fullName evidence="3">Uncharacterized protein</fullName>
    </submittedName>
</protein>
<feature type="coiled-coil region" evidence="1">
    <location>
        <begin position="160"/>
        <end position="191"/>
    </location>
</feature>
<sequence>MSPAHPGTSDPGKDSDPALRAQILREAQALPVWSVPSAGTAPALPPIEPGRRTYARRDFENSFGEDFVERLYRAVVKRAPRTEELHDALTRLERGENPILLMGQVAASPEARAGGVRIKGLDRRYALERIYRIPLLGGLIERVSILLRLPSIQREQNVQQSRLQARCEAAEAQAAEQVARLYEEIGELRKTIARQGAAPDPSAAWPGEPR</sequence>
<keyword evidence="4" id="KW-1185">Reference proteome</keyword>
<evidence type="ECO:0000256" key="2">
    <source>
        <dbReference type="SAM" id="MobiDB-lite"/>
    </source>
</evidence>
<name>A0A091AWD1_9GAMM</name>
<dbReference type="EMBL" id="AVCI01000001">
    <property type="protein sequence ID" value="KFN44608.1"/>
    <property type="molecule type" value="Genomic_DNA"/>
</dbReference>
<accession>A0A091AWD1</accession>
<dbReference type="STRING" id="1121015.GCA_000420545_01137"/>
<keyword evidence="1" id="KW-0175">Coiled coil</keyword>
<dbReference type="AlphaFoldDB" id="A0A091AWD1"/>
<organism evidence="3 4">
    <name type="scientific">Arenimonas oryziterrae DSM 21050 = YC6267</name>
    <dbReference type="NCBI Taxonomy" id="1121015"/>
    <lineage>
        <taxon>Bacteria</taxon>
        <taxon>Pseudomonadati</taxon>
        <taxon>Pseudomonadota</taxon>
        <taxon>Gammaproteobacteria</taxon>
        <taxon>Lysobacterales</taxon>
        <taxon>Lysobacteraceae</taxon>
        <taxon>Arenimonas</taxon>
    </lineage>
</organism>
<gene>
    <name evidence="3" type="ORF">N789_00955</name>
</gene>
<reference evidence="3 4" key="1">
    <citation type="submission" date="2013-09" db="EMBL/GenBank/DDBJ databases">
        <title>Genome sequencing of Arenimonas oryziterrae.</title>
        <authorList>
            <person name="Chen F."/>
            <person name="Wang G."/>
        </authorList>
    </citation>
    <scope>NUCLEOTIDE SEQUENCE [LARGE SCALE GENOMIC DNA]</scope>
    <source>
        <strain evidence="3 4">YC6267</strain>
    </source>
</reference>
<evidence type="ECO:0000313" key="3">
    <source>
        <dbReference type="EMBL" id="KFN44608.1"/>
    </source>
</evidence>
<evidence type="ECO:0000256" key="1">
    <source>
        <dbReference type="SAM" id="Coils"/>
    </source>
</evidence>
<feature type="region of interest" description="Disordered" evidence="2">
    <location>
        <begin position="1"/>
        <end position="20"/>
    </location>
</feature>
<dbReference type="Proteomes" id="UP000029385">
    <property type="component" value="Unassembled WGS sequence"/>
</dbReference>
<evidence type="ECO:0000313" key="4">
    <source>
        <dbReference type="Proteomes" id="UP000029385"/>
    </source>
</evidence>
<comment type="caution">
    <text evidence="3">The sequence shown here is derived from an EMBL/GenBank/DDBJ whole genome shotgun (WGS) entry which is preliminary data.</text>
</comment>
<dbReference type="RefSeq" id="WP_022968777.1">
    <property type="nucleotide sequence ID" value="NZ_ATVD01000002.1"/>
</dbReference>